<organism evidence="1 2">
    <name type="scientific">Aquirufa regiilacus</name>
    <dbReference type="NCBI Taxonomy" id="3024868"/>
    <lineage>
        <taxon>Bacteria</taxon>
        <taxon>Pseudomonadati</taxon>
        <taxon>Bacteroidota</taxon>
        <taxon>Cytophagia</taxon>
        <taxon>Cytophagales</taxon>
        <taxon>Flectobacillaceae</taxon>
        <taxon>Aquirufa</taxon>
    </lineage>
</organism>
<dbReference type="RefSeq" id="WP_315577106.1">
    <property type="nucleotide sequence ID" value="NZ_JARDXH010000005.1"/>
</dbReference>
<comment type="caution">
    <text evidence="1">The sequence shown here is derived from an EMBL/GenBank/DDBJ whole genome shotgun (WGS) entry which is preliminary data.</text>
</comment>
<gene>
    <name evidence="1" type="ORF">PQG45_08290</name>
</gene>
<keyword evidence="1" id="KW-0328">Glycosyltransferase</keyword>
<dbReference type="Proteomes" id="UP001249959">
    <property type="component" value="Unassembled WGS sequence"/>
</dbReference>
<keyword evidence="1" id="KW-0808">Transferase</keyword>
<dbReference type="SUPFAM" id="SSF53756">
    <property type="entry name" value="UDP-Glycosyltransferase/glycogen phosphorylase"/>
    <property type="match status" value="1"/>
</dbReference>
<dbReference type="EMBL" id="JAVNWW010000003">
    <property type="protein sequence ID" value="MDU0809032.1"/>
    <property type="molecule type" value="Genomic_DNA"/>
</dbReference>
<dbReference type="GO" id="GO:0016757">
    <property type="term" value="F:glycosyltransferase activity"/>
    <property type="evidence" value="ECO:0007669"/>
    <property type="project" value="UniProtKB-KW"/>
</dbReference>
<reference evidence="1 2" key="1">
    <citation type="submission" date="2023-09" db="EMBL/GenBank/DDBJ databases">
        <title>Aquirufa genomes.</title>
        <authorList>
            <person name="Pitt A."/>
        </authorList>
    </citation>
    <scope>NUCLEOTIDE SEQUENCE [LARGE SCALE GENOMIC DNA]</scope>
    <source>
        <strain evidence="1 2">LEOWEIH-7C</strain>
    </source>
</reference>
<dbReference type="PANTHER" id="PTHR12526">
    <property type="entry name" value="GLYCOSYLTRANSFERASE"/>
    <property type="match status" value="1"/>
</dbReference>
<dbReference type="EC" id="2.4.-.-" evidence="1"/>
<sequence length="385" mass="43271">MVESKKLFVGHDANRAGAQLVLLHWLRERKAQGLTNYLLLVDGGSLLEEYKKVAQVWVWRTERPLWFKVKQRIPGIRQAAEWDRTPSKRKMAGILSSLRAEAFDCILGNTVSSVSLLRELVSLHVPFEVYVHELSYSISNFTSEEDRKFMAGQVSRVYAVSALVKTVLEKEVGIAADKIDLLPPIIELPAATQNTHDPVRTALGIPADSQIVFSCGLAEWRKAPDVFLEVAKQLITKMPTVHFIWLGMLDNEYSDNLIATTAIWDTKKQVHLLPVCSDSRPYFEAMDVFFLSSREDPFPLVMLEAAHVGKPIVGVRASGGVNDFLQGLDELLVESWDVAVLVDKISSLLQLSPAQLADYQQNLKERAVQYSAALFMDRWAQLHSK</sequence>
<evidence type="ECO:0000313" key="1">
    <source>
        <dbReference type="EMBL" id="MDU0809032.1"/>
    </source>
</evidence>
<name>A0ABU3TT38_9BACT</name>
<accession>A0ABU3TT38</accession>
<dbReference type="Pfam" id="PF13692">
    <property type="entry name" value="Glyco_trans_1_4"/>
    <property type="match status" value="1"/>
</dbReference>
<dbReference type="Gene3D" id="3.40.50.2000">
    <property type="entry name" value="Glycogen Phosphorylase B"/>
    <property type="match status" value="2"/>
</dbReference>
<keyword evidence="2" id="KW-1185">Reference proteome</keyword>
<proteinExistence type="predicted"/>
<evidence type="ECO:0000313" key="2">
    <source>
        <dbReference type="Proteomes" id="UP001249959"/>
    </source>
</evidence>
<protein>
    <submittedName>
        <fullName evidence="1">Glycosyltransferase</fullName>
        <ecNumber evidence="1">2.4.-.-</ecNumber>
    </submittedName>
</protein>